<dbReference type="CDD" id="cd00531">
    <property type="entry name" value="NTF2_like"/>
    <property type="match status" value="1"/>
</dbReference>
<protein>
    <submittedName>
        <fullName evidence="3">SgcJ/EcaC family oxidoreductase</fullName>
    </submittedName>
</protein>
<sequence>MKQTFFACVFAFLTTAVLAQSHEKDEMTIRRIIQQQQTAWNKHDWEALSSYFTEDGTLINFVGEIWKSKQEILSHFKLLGPCCLEPTSLRFDVKQVRFLTSTVVIVYTEETLFADKDYSVPFRQYKKGDTDYKWRVDVFEKRNDEWKIVSMQMTLINQLISPHKSSDK</sequence>
<evidence type="ECO:0000259" key="2">
    <source>
        <dbReference type="Pfam" id="PF14534"/>
    </source>
</evidence>
<feature type="domain" description="DUF4440" evidence="2">
    <location>
        <begin position="29"/>
        <end position="148"/>
    </location>
</feature>
<dbReference type="RefSeq" id="WP_162390696.1">
    <property type="nucleotide sequence ID" value="NZ_CP045997.1"/>
</dbReference>
<name>A0A6P1W5K6_9BACT</name>
<dbReference type="InterPro" id="IPR027843">
    <property type="entry name" value="DUF4440"/>
</dbReference>
<keyword evidence="1" id="KW-0732">Signal</keyword>
<gene>
    <name evidence="3" type="ORF">GJR95_37115</name>
</gene>
<dbReference type="AlphaFoldDB" id="A0A6P1W5K6"/>
<feature type="signal peptide" evidence="1">
    <location>
        <begin position="1"/>
        <end position="19"/>
    </location>
</feature>
<dbReference type="Gene3D" id="3.10.450.50">
    <property type="match status" value="1"/>
</dbReference>
<dbReference type="EMBL" id="CP045997">
    <property type="protein sequence ID" value="QHW00306.1"/>
    <property type="molecule type" value="Genomic_DNA"/>
</dbReference>
<dbReference type="Pfam" id="PF14534">
    <property type="entry name" value="DUF4440"/>
    <property type="match status" value="1"/>
</dbReference>
<dbReference type="SUPFAM" id="SSF54427">
    <property type="entry name" value="NTF2-like"/>
    <property type="match status" value="1"/>
</dbReference>
<dbReference type="Proteomes" id="UP000464577">
    <property type="component" value="Chromosome"/>
</dbReference>
<proteinExistence type="predicted"/>
<feature type="chain" id="PRO_5027036978" evidence="1">
    <location>
        <begin position="20"/>
        <end position="168"/>
    </location>
</feature>
<keyword evidence="4" id="KW-1185">Reference proteome</keyword>
<dbReference type="NCBIfam" id="TIGR02246">
    <property type="entry name" value="SgcJ/EcaC family oxidoreductase"/>
    <property type="match status" value="1"/>
</dbReference>
<evidence type="ECO:0000313" key="4">
    <source>
        <dbReference type="Proteomes" id="UP000464577"/>
    </source>
</evidence>
<evidence type="ECO:0000256" key="1">
    <source>
        <dbReference type="SAM" id="SignalP"/>
    </source>
</evidence>
<reference evidence="3 4" key="1">
    <citation type="submission" date="2019-11" db="EMBL/GenBank/DDBJ databases">
        <title>Spirosoma endbachense sp. nov., isolated from a natural salt meadow.</title>
        <authorList>
            <person name="Rojas J."/>
            <person name="Ambika Manirajan B."/>
            <person name="Ratering S."/>
            <person name="Suarez C."/>
            <person name="Geissler-Plaum R."/>
            <person name="Schnell S."/>
        </authorList>
    </citation>
    <scope>NUCLEOTIDE SEQUENCE [LARGE SCALE GENOMIC DNA]</scope>
    <source>
        <strain evidence="3 4">I-24</strain>
    </source>
</reference>
<dbReference type="InterPro" id="IPR011944">
    <property type="entry name" value="Steroid_delta5-4_isomerase"/>
</dbReference>
<evidence type="ECO:0000313" key="3">
    <source>
        <dbReference type="EMBL" id="QHW00306.1"/>
    </source>
</evidence>
<organism evidence="3 4">
    <name type="scientific">Spirosoma endbachense</name>
    <dbReference type="NCBI Taxonomy" id="2666025"/>
    <lineage>
        <taxon>Bacteria</taxon>
        <taxon>Pseudomonadati</taxon>
        <taxon>Bacteroidota</taxon>
        <taxon>Cytophagia</taxon>
        <taxon>Cytophagales</taxon>
        <taxon>Cytophagaceae</taxon>
        <taxon>Spirosoma</taxon>
    </lineage>
</organism>
<accession>A0A6P1W5K6</accession>
<dbReference type="InterPro" id="IPR032710">
    <property type="entry name" value="NTF2-like_dom_sf"/>
</dbReference>
<dbReference type="KEGG" id="senf:GJR95_37115"/>